<evidence type="ECO:0000313" key="2">
    <source>
        <dbReference type="EMBL" id="MBZ1351131.1"/>
    </source>
</evidence>
<evidence type="ECO:0000313" key="3">
    <source>
        <dbReference type="Proteomes" id="UP000739565"/>
    </source>
</evidence>
<protein>
    <submittedName>
        <fullName evidence="2">Thiolase domain-containing protein</fullName>
    </submittedName>
</protein>
<dbReference type="InterPro" id="IPR055140">
    <property type="entry name" value="Thiolase_C_2"/>
</dbReference>
<evidence type="ECO:0000259" key="1">
    <source>
        <dbReference type="Pfam" id="PF22691"/>
    </source>
</evidence>
<feature type="domain" description="Thiolase C-terminal" evidence="1">
    <location>
        <begin position="250"/>
        <end position="387"/>
    </location>
</feature>
<accession>A0A953N957</accession>
<name>A0A953N957_9BURK</name>
<gene>
    <name evidence="2" type="ORF">KZZ10_10785</name>
</gene>
<reference evidence="2" key="1">
    <citation type="submission" date="2021-07" db="EMBL/GenBank/DDBJ databases">
        <title>New genus and species of the family Alcaligenaceae.</title>
        <authorList>
            <person name="Hahn M.W."/>
        </authorList>
    </citation>
    <scope>NUCLEOTIDE SEQUENCE</scope>
    <source>
        <strain evidence="2">LF4-65</strain>
    </source>
</reference>
<proteinExistence type="predicted"/>
<dbReference type="NCBIfam" id="NF006010">
    <property type="entry name" value="PRK08142.1"/>
    <property type="match status" value="1"/>
</dbReference>
<dbReference type="CDD" id="cd00829">
    <property type="entry name" value="SCP-x_thiolase"/>
    <property type="match status" value="1"/>
</dbReference>
<dbReference type="RefSeq" id="WP_259661549.1">
    <property type="nucleotide sequence ID" value="NZ_JAHXRI010000010.1"/>
</dbReference>
<dbReference type="PANTHER" id="PTHR42870:SF1">
    <property type="entry name" value="NON-SPECIFIC LIPID-TRANSFER PROTEIN-LIKE 2"/>
    <property type="match status" value="1"/>
</dbReference>
<keyword evidence="3" id="KW-1185">Reference proteome</keyword>
<dbReference type="Proteomes" id="UP000739565">
    <property type="component" value="Unassembled WGS sequence"/>
</dbReference>
<sequence length="389" mass="41342">MKRNDKAYIAGIFEHPTRHAPDKSLVQLHAECALGALKDAGLSPKDVDGFFGGRDIPGSNANWFIDHMNLKLRHIDSTDAGGCSPLIHVSHAVDAISSGRCNVALIILAGRPRSEQMKTGTAPRPCEPDRPDALWEAGYRPTISTAYAMMMSRHMHEYGTTLEQLAWIRVAASEHAKHNPNAMFNKPVTVDDVMRSPLVASPLRRMDCCVISDGGGAIVLVSPEIARSLKNPLVRVIGSGHTVHGQNGGYSSLTTTGASVSGPIAFAEAGVTAKDFKYASIYDNFTIMVLMQLEDLGFCKKGEGGKFVADGKLISGNGPLAINTDGGGLCNNHPSNRGGITKLIEATRQLRGTAHPAVQVKNCDLALASGPGGFIGTGYAHATVVLERL</sequence>
<organism evidence="2 3">
    <name type="scientific">Zwartia hollandica</name>
    <dbReference type="NCBI Taxonomy" id="324606"/>
    <lineage>
        <taxon>Bacteria</taxon>
        <taxon>Pseudomonadati</taxon>
        <taxon>Pseudomonadota</taxon>
        <taxon>Betaproteobacteria</taxon>
        <taxon>Burkholderiales</taxon>
        <taxon>Alcaligenaceae</taxon>
        <taxon>Zwartia</taxon>
    </lineage>
</organism>
<dbReference type="AlphaFoldDB" id="A0A953N957"/>
<dbReference type="EMBL" id="JAHXRI010000010">
    <property type="protein sequence ID" value="MBZ1351131.1"/>
    <property type="molecule type" value="Genomic_DNA"/>
</dbReference>
<dbReference type="PIRSF" id="PIRSF000429">
    <property type="entry name" value="Ac-CoA_Ac_transf"/>
    <property type="match status" value="1"/>
</dbReference>
<dbReference type="SUPFAM" id="SSF53901">
    <property type="entry name" value="Thiolase-like"/>
    <property type="match status" value="1"/>
</dbReference>
<comment type="caution">
    <text evidence="2">The sequence shown here is derived from an EMBL/GenBank/DDBJ whole genome shotgun (WGS) entry which is preliminary data.</text>
</comment>
<dbReference type="Gene3D" id="3.40.47.10">
    <property type="match status" value="1"/>
</dbReference>
<dbReference type="InterPro" id="IPR002155">
    <property type="entry name" value="Thiolase"/>
</dbReference>
<dbReference type="PANTHER" id="PTHR42870">
    <property type="entry name" value="ACETYL-COA C-ACETYLTRANSFERASE"/>
    <property type="match status" value="1"/>
</dbReference>
<dbReference type="GO" id="GO:0003988">
    <property type="term" value="F:acetyl-CoA C-acyltransferase activity"/>
    <property type="evidence" value="ECO:0007669"/>
    <property type="project" value="UniProtKB-ARBA"/>
</dbReference>
<dbReference type="Pfam" id="PF22691">
    <property type="entry name" value="Thiolase_C_1"/>
    <property type="match status" value="1"/>
</dbReference>
<dbReference type="InterPro" id="IPR016039">
    <property type="entry name" value="Thiolase-like"/>
</dbReference>